<dbReference type="SUPFAM" id="SSF55681">
    <property type="entry name" value="Class II aaRS and biotin synthetases"/>
    <property type="match status" value="1"/>
</dbReference>
<dbReference type="Gene3D" id="1.10.287.10">
    <property type="entry name" value="S15/NS1, RNA-binding"/>
    <property type="match status" value="3"/>
</dbReference>
<dbReference type="Gene3D" id="3.40.50.620">
    <property type="entry name" value="HUPs"/>
    <property type="match status" value="1"/>
</dbReference>
<dbReference type="Pfam" id="PF00587">
    <property type="entry name" value="tRNA-synt_2b"/>
    <property type="match status" value="1"/>
</dbReference>
<organism evidence="23 24">
    <name type="scientific">Bos mutus</name>
    <name type="common">wild yak</name>
    <dbReference type="NCBI Taxonomy" id="72004"/>
    <lineage>
        <taxon>Eukaryota</taxon>
        <taxon>Metazoa</taxon>
        <taxon>Chordata</taxon>
        <taxon>Craniata</taxon>
        <taxon>Vertebrata</taxon>
        <taxon>Euteleostomi</taxon>
        <taxon>Mammalia</taxon>
        <taxon>Eutheria</taxon>
        <taxon>Laurasiatheria</taxon>
        <taxon>Artiodactyla</taxon>
        <taxon>Ruminantia</taxon>
        <taxon>Pecora</taxon>
        <taxon>Bovidae</taxon>
        <taxon>Bovinae</taxon>
        <taxon>Bos</taxon>
    </lineage>
</organism>
<dbReference type="NCBIfam" id="TIGR00463">
    <property type="entry name" value="gltX_arch"/>
    <property type="match status" value="1"/>
</dbReference>
<reference evidence="23" key="1">
    <citation type="submission" date="2019-10" db="EMBL/GenBank/DDBJ databases">
        <title>The sequence and de novo assembly of the wild yak genome.</title>
        <authorList>
            <person name="Liu Y."/>
        </authorList>
    </citation>
    <scope>NUCLEOTIDE SEQUENCE [LARGE SCALE GENOMIC DNA]</scope>
    <source>
        <strain evidence="23">WY2019</strain>
    </source>
</reference>
<dbReference type="InterPro" id="IPR017449">
    <property type="entry name" value="Pro-tRNA_synth_II"/>
</dbReference>
<evidence type="ECO:0000256" key="19">
    <source>
        <dbReference type="ARBA" id="ARBA00076053"/>
    </source>
</evidence>
<keyword evidence="10" id="KW-0694">RNA-binding</keyword>
<evidence type="ECO:0000256" key="20">
    <source>
        <dbReference type="SAM" id="MobiDB-lite"/>
    </source>
</evidence>
<dbReference type="Gene3D" id="3.40.50.800">
    <property type="entry name" value="Anticodon-binding domain"/>
    <property type="match status" value="1"/>
</dbReference>
<dbReference type="GO" id="GO:0004818">
    <property type="term" value="F:glutamate-tRNA ligase activity"/>
    <property type="evidence" value="ECO:0007669"/>
    <property type="project" value="UniProtKB-EC"/>
</dbReference>
<evidence type="ECO:0000256" key="16">
    <source>
        <dbReference type="ARBA" id="ARBA00050792"/>
    </source>
</evidence>
<evidence type="ECO:0000256" key="15">
    <source>
        <dbReference type="ARBA" id="ARBA00047366"/>
    </source>
</evidence>
<dbReference type="PRINTS" id="PR00987">
    <property type="entry name" value="TRNASYNTHGLU"/>
</dbReference>
<evidence type="ECO:0000256" key="11">
    <source>
        <dbReference type="ARBA" id="ARBA00022917"/>
    </source>
</evidence>
<dbReference type="SMART" id="SM00991">
    <property type="entry name" value="WHEP-TRS"/>
    <property type="match status" value="3"/>
</dbReference>
<name>A0A6B0QY65_9CETA</name>
<accession>A0A6B0QY65</accession>
<dbReference type="InterPro" id="IPR006195">
    <property type="entry name" value="aa-tRNA-synth_II"/>
</dbReference>
<keyword evidence="9" id="KW-0067">ATP-binding</keyword>
<dbReference type="InterPro" id="IPR011035">
    <property type="entry name" value="Ribosomal_bL25/Gln-tRNA_synth"/>
</dbReference>
<evidence type="ECO:0000256" key="4">
    <source>
        <dbReference type="ARBA" id="ARBA00022553"/>
    </source>
</evidence>
<dbReference type="GO" id="GO:0005524">
    <property type="term" value="F:ATP binding"/>
    <property type="evidence" value="ECO:0007669"/>
    <property type="project" value="UniProtKB-KW"/>
</dbReference>
<dbReference type="InterPro" id="IPR002314">
    <property type="entry name" value="aa-tRNA-synt_IIb"/>
</dbReference>
<dbReference type="InterPro" id="IPR000924">
    <property type="entry name" value="Glu/Gln-tRNA-synth"/>
</dbReference>
<dbReference type="FunFam" id="1.10.287.10:FF:000004">
    <property type="entry name" value="bifunctional glutamate/proline--tRNA ligase"/>
    <property type="match status" value="2"/>
</dbReference>
<evidence type="ECO:0000256" key="13">
    <source>
        <dbReference type="ARBA" id="ARBA00023146"/>
    </source>
</evidence>
<dbReference type="Gene3D" id="3.30.930.10">
    <property type="entry name" value="Bira Bifunctional Protein, Domain 2"/>
    <property type="match status" value="1"/>
</dbReference>
<dbReference type="InterPro" id="IPR000738">
    <property type="entry name" value="WHEP-TRS_dom"/>
</dbReference>
<evidence type="ECO:0000256" key="8">
    <source>
        <dbReference type="ARBA" id="ARBA00022833"/>
    </source>
</evidence>
<dbReference type="Gene3D" id="3.30.110.30">
    <property type="entry name" value="C-terminal domain of ProRS"/>
    <property type="match status" value="1"/>
</dbReference>
<dbReference type="InterPro" id="IPR009068">
    <property type="entry name" value="uS15_NS1_RNA-bd_sf"/>
</dbReference>
<evidence type="ECO:0000256" key="7">
    <source>
        <dbReference type="ARBA" id="ARBA00022741"/>
    </source>
</evidence>
<dbReference type="NCBIfam" id="TIGR00408">
    <property type="entry name" value="proS_fam_I"/>
    <property type="match status" value="1"/>
</dbReference>
<evidence type="ECO:0000256" key="14">
    <source>
        <dbReference type="ARBA" id="ARBA00023268"/>
    </source>
</evidence>
<dbReference type="GO" id="GO:0006433">
    <property type="term" value="P:prolyl-tRNA aminoacylation"/>
    <property type="evidence" value="ECO:0007669"/>
    <property type="project" value="InterPro"/>
</dbReference>
<dbReference type="CDD" id="cd00807">
    <property type="entry name" value="GlnRS_core"/>
    <property type="match status" value="1"/>
</dbReference>
<dbReference type="InterPro" id="IPR020059">
    <property type="entry name" value="Glu/Gln-tRNA-synth_Ib_codon-bd"/>
</dbReference>
<dbReference type="EC" id="6.1.1.17" evidence="3"/>
<dbReference type="PANTHER" id="PTHR43382">
    <property type="entry name" value="PROLYL-TRNA SYNTHETASE"/>
    <property type="match status" value="1"/>
</dbReference>
<feature type="domain" description="WHEP-TRS" evidence="22">
    <location>
        <begin position="805"/>
        <end position="861"/>
    </location>
</feature>
<dbReference type="SUPFAM" id="SSF52374">
    <property type="entry name" value="Nucleotidylyl transferase"/>
    <property type="match status" value="1"/>
</dbReference>
<dbReference type="InterPro" id="IPR033721">
    <property type="entry name" value="ProRS_core_arch_euk"/>
</dbReference>
<dbReference type="Proteomes" id="UP000322234">
    <property type="component" value="Unassembled WGS sequence"/>
</dbReference>
<dbReference type="CDD" id="cd10309">
    <property type="entry name" value="GST_C_GluProRS_N"/>
    <property type="match status" value="1"/>
</dbReference>
<dbReference type="Pfam" id="PF03129">
    <property type="entry name" value="HGTP_anticodon"/>
    <property type="match status" value="1"/>
</dbReference>
<evidence type="ECO:0000256" key="12">
    <source>
        <dbReference type="ARBA" id="ARBA00022990"/>
    </source>
</evidence>
<comment type="catalytic activity">
    <reaction evidence="16">
        <text>tRNA(Pro) + L-proline + ATP = L-prolyl-tRNA(Pro) + AMP + diphosphate</text>
        <dbReference type="Rhea" id="RHEA:14305"/>
        <dbReference type="Rhea" id="RHEA-COMP:9700"/>
        <dbReference type="Rhea" id="RHEA-COMP:9702"/>
        <dbReference type="ChEBI" id="CHEBI:30616"/>
        <dbReference type="ChEBI" id="CHEBI:33019"/>
        <dbReference type="ChEBI" id="CHEBI:60039"/>
        <dbReference type="ChEBI" id="CHEBI:78442"/>
        <dbReference type="ChEBI" id="CHEBI:78532"/>
        <dbReference type="ChEBI" id="CHEBI:456215"/>
        <dbReference type="EC" id="6.1.1.15"/>
    </reaction>
    <physiologicalReaction direction="left-to-right" evidence="16">
        <dbReference type="Rhea" id="RHEA:14306"/>
    </physiologicalReaction>
</comment>
<keyword evidence="24" id="KW-1185">Reference proteome</keyword>
<dbReference type="PROSITE" id="PS00762">
    <property type="entry name" value="WHEP_TRS_1"/>
    <property type="match status" value="3"/>
</dbReference>
<dbReference type="Pfam" id="PF09180">
    <property type="entry name" value="ProRS-C_1"/>
    <property type="match status" value="1"/>
</dbReference>
<dbReference type="Gene3D" id="1.10.1160.10">
    <property type="entry name" value="Glutamyl-trna Synthetase, Domain 2"/>
    <property type="match status" value="1"/>
</dbReference>
<evidence type="ECO:0000259" key="22">
    <source>
        <dbReference type="PROSITE" id="PS51185"/>
    </source>
</evidence>
<keyword evidence="7" id="KW-0547">Nucleotide-binding</keyword>
<keyword evidence="14" id="KW-0511">Multifunctional enzyme</keyword>
<dbReference type="EMBL" id="VBQZ03000009">
    <property type="protein sequence ID" value="MXQ82012.1"/>
    <property type="molecule type" value="Genomic_DNA"/>
</dbReference>
<dbReference type="InterPro" id="IPR020058">
    <property type="entry name" value="Glu/Gln-tRNA-synth_Ib_cat-dom"/>
</dbReference>
<dbReference type="PROSITE" id="PS50862">
    <property type="entry name" value="AA_TRNA_LIGASE_II"/>
    <property type="match status" value="1"/>
</dbReference>
<dbReference type="Gene3D" id="3.90.800.10">
    <property type="entry name" value="Glutamyl-tRNA Synthetase, Domain 3"/>
    <property type="match status" value="1"/>
</dbReference>
<feature type="domain" description="Aminoacyl-transfer RNA synthetases class-II family profile" evidence="21">
    <location>
        <begin position="1039"/>
        <end position="1279"/>
    </location>
</feature>
<dbReference type="GO" id="GO:0017101">
    <property type="term" value="C:aminoacyl-tRNA synthetase multienzyme complex"/>
    <property type="evidence" value="ECO:0007669"/>
    <property type="project" value="UniProtKB-ARBA"/>
</dbReference>
<dbReference type="InterPro" id="IPR036621">
    <property type="entry name" value="Anticodon-bd_dom_sf"/>
</dbReference>
<dbReference type="FunFam" id="1.10.1160.10:FF:000001">
    <property type="entry name" value="Glutamine--tRNA ligase"/>
    <property type="match status" value="1"/>
</dbReference>
<dbReference type="Pfam" id="PF00458">
    <property type="entry name" value="WHEP-TRS"/>
    <property type="match status" value="3"/>
</dbReference>
<dbReference type="InterPro" id="IPR036282">
    <property type="entry name" value="Glutathione-S-Trfase_C_sf"/>
</dbReference>
<evidence type="ECO:0000256" key="17">
    <source>
        <dbReference type="ARBA" id="ARBA00061295"/>
    </source>
</evidence>
<comment type="catalytic activity">
    <reaction evidence="15">
        <text>tRNA(Glu) + L-glutamate + ATP = L-glutamyl-tRNA(Glu) + AMP + diphosphate</text>
        <dbReference type="Rhea" id="RHEA:23540"/>
        <dbReference type="Rhea" id="RHEA-COMP:9663"/>
        <dbReference type="Rhea" id="RHEA-COMP:9680"/>
        <dbReference type="ChEBI" id="CHEBI:29985"/>
        <dbReference type="ChEBI" id="CHEBI:30616"/>
        <dbReference type="ChEBI" id="CHEBI:33019"/>
        <dbReference type="ChEBI" id="CHEBI:78442"/>
        <dbReference type="ChEBI" id="CHEBI:78520"/>
        <dbReference type="ChEBI" id="CHEBI:456215"/>
        <dbReference type="EC" id="6.1.1.17"/>
    </reaction>
    <physiologicalReaction direction="left-to-right" evidence="15">
        <dbReference type="Rhea" id="RHEA:23541"/>
    </physiologicalReaction>
</comment>
<dbReference type="CDD" id="cd00778">
    <property type="entry name" value="ProRS_core_arch_euk"/>
    <property type="match status" value="1"/>
</dbReference>
<dbReference type="FunFam" id="3.30.110.30:FF:000001">
    <property type="entry name" value="Bifunctional glutamate/proline--tRNA ligase"/>
    <property type="match status" value="1"/>
</dbReference>
<dbReference type="GO" id="GO:0004827">
    <property type="term" value="F:proline-tRNA ligase activity"/>
    <property type="evidence" value="ECO:0007669"/>
    <property type="project" value="UniProtKB-EC"/>
</dbReference>
<keyword evidence="6" id="KW-0479">Metal-binding</keyword>
<dbReference type="GO" id="GO:0005737">
    <property type="term" value="C:cytoplasm"/>
    <property type="evidence" value="ECO:0007669"/>
    <property type="project" value="InterPro"/>
</dbReference>
<dbReference type="GO" id="GO:0006424">
    <property type="term" value="P:glutamyl-tRNA aminoacylation"/>
    <property type="evidence" value="ECO:0007669"/>
    <property type="project" value="InterPro"/>
</dbReference>
<dbReference type="EC" id="6.1.1.15" evidence="2"/>
<feature type="compositionally biased region" description="Basic and acidic residues" evidence="20">
    <location>
        <begin position="941"/>
        <end position="959"/>
    </location>
</feature>
<dbReference type="Gene3D" id="1.20.1050.130">
    <property type="match status" value="2"/>
</dbReference>
<feature type="region of interest" description="Disordered" evidence="20">
    <location>
        <begin position="936"/>
        <end position="994"/>
    </location>
</feature>
<dbReference type="InterPro" id="IPR004499">
    <property type="entry name" value="Pro-tRNA-ligase_IIa_arc-type"/>
</dbReference>
<dbReference type="SUPFAM" id="SSF50715">
    <property type="entry name" value="Ribosomal protein L25-like"/>
    <property type="match status" value="1"/>
</dbReference>
<dbReference type="CDD" id="cd00936">
    <property type="entry name" value="WEPRS_RNA"/>
    <property type="match status" value="3"/>
</dbReference>
<keyword evidence="12" id="KW-0007">Acetylation</keyword>
<dbReference type="PROSITE" id="PS00178">
    <property type="entry name" value="AA_TRNA_LIGASE_I"/>
    <property type="match status" value="1"/>
</dbReference>
<feature type="compositionally biased region" description="Low complexity" evidence="20">
    <location>
        <begin position="861"/>
        <end position="881"/>
    </location>
</feature>
<evidence type="ECO:0000256" key="18">
    <source>
        <dbReference type="ARBA" id="ARBA00067786"/>
    </source>
</evidence>
<dbReference type="Gene3D" id="2.40.240.10">
    <property type="entry name" value="Ribosomal Protein L25, Chain P"/>
    <property type="match status" value="1"/>
</dbReference>
<evidence type="ECO:0000313" key="24">
    <source>
        <dbReference type="Proteomes" id="UP000322234"/>
    </source>
</evidence>
<dbReference type="FunFam" id="3.40.50.800:FF:000005">
    <property type="entry name" value="bifunctional glutamate/proline--tRNA ligase"/>
    <property type="match status" value="1"/>
</dbReference>
<keyword evidence="11" id="KW-0648">Protein biosynthesis</keyword>
<dbReference type="PROSITE" id="PS51185">
    <property type="entry name" value="WHEP_TRS_2"/>
    <property type="match status" value="3"/>
</dbReference>
<dbReference type="FunFam" id="1.10.287.10:FF:000006">
    <property type="entry name" value="Bifunctional glutamate/proline--tRNA ligase"/>
    <property type="match status" value="1"/>
</dbReference>
<dbReference type="Pfam" id="PF00749">
    <property type="entry name" value="tRNA-synt_1c"/>
    <property type="match status" value="1"/>
</dbReference>
<evidence type="ECO:0000256" key="5">
    <source>
        <dbReference type="ARBA" id="ARBA00022598"/>
    </source>
</evidence>
<keyword evidence="8" id="KW-0862">Zinc</keyword>
<keyword evidence="4" id="KW-0597">Phosphoprotein</keyword>
<evidence type="ECO:0000256" key="9">
    <source>
        <dbReference type="ARBA" id="ARBA00022840"/>
    </source>
</evidence>
<feature type="region of interest" description="Disordered" evidence="20">
    <location>
        <begin position="851"/>
        <end position="885"/>
    </location>
</feature>
<dbReference type="SMART" id="SM00946">
    <property type="entry name" value="ProRS-C_1"/>
    <property type="match status" value="1"/>
</dbReference>
<dbReference type="PANTHER" id="PTHR43382:SF2">
    <property type="entry name" value="BIFUNCTIONAL GLUTAMATE_PROLINE--TRNA LIGASE"/>
    <property type="match status" value="1"/>
</dbReference>
<feature type="domain" description="WHEP-TRS" evidence="22">
    <location>
        <begin position="732"/>
        <end position="788"/>
    </location>
</feature>
<dbReference type="InterPro" id="IPR020061">
    <property type="entry name" value="Glu_tRNA_lig_a-bdl"/>
</dbReference>
<comment type="caution">
    <text evidence="23">The sequence shown here is derived from an EMBL/GenBank/DDBJ whole genome shotgun (WGS) entry which is preliminary data.</text>
</comment>
<evidence type="ECO:0000256" key="1">
    <source>
        <dbReference type="ARBA" id="ARBA00009968"/>
    </source>
</evidence>
<dbReference type="FunFam" id="3.30.930.10:FF:000007">
    <property type="entry name" value="Bifunctional glutamate/proline--tRNA ligase"/>
    <property type="match status" value="1"/>
</dbReference>
<proteinExistence type="inferred from homology"/>
<evidence type="ECO:0000256" key="2">
    <source>
        <dbReference type="ARBA" id="ARBA00012831"/>
    </source>
</evidence>
<gene>
    <name evidence="23" type="ORF">E5288_WYG004946</name>
</gene>
<dbReference type="GO" id="GO:0003723">
    <property type="term" value="F:RNA binding"/>
    <property type="evidence" value="ECO:0007669"/>
    <property type="project" value="UniProtKB-KW"/>
</dbReference>
<dbReference type="InterPro" id="IPR004154">
    <property type="entry name" value="Anticodon-bd"/>
</dbReference>
<evidence type="ECO:0000256" key="6">
    <source>
        <dbReference type="ARBA" id="ARBA00022723"/>
    </source>
</evidence>
<keyword evidence="13" id="KW-0030">Aminoacyl-tRNA synthetase</keyword>
<evidence type="ECO:0000256" key="10">
    <source>
        <dbReference type="ARBA" id="ARBA00022884"/>
    </source>
</evidence>
<dbReference type="InterPro" id="IPR014729">
    <property type="entry name" value="Rossmann-like_a/b/a_fold"/>
</dbReference>
<comment type="similarity">
    <text evidence="17">In the N-terminal section; belongs to the class-I aminoacyl-tRNA synthetase family. Glutamate--tRNA ligase type 2 subfamily.</text>
</comment>
<feature type="region of interest" description="Disordered" evidence="20">
    <location>
        <begin position="777"/>
        <end position="797"/>
    </location>
</feature>
<feature type="domain" description="WHEP-TRS" evidence="22">
    <location>
        <begin position="883"/>
        <end position="939"/>
    </location>
</feature>
<dbReference type="GO" id="GO:0046872">
    <property type="term" value="F:metal ion binding"/>
    <property type="evidence" value="ECO:0007669"/>
    <property type="project" value="UniProtKB-KW"/>
</dbReference>
<dbReference type="InterPro" id="IPR020056">
    <property type="entry name" value="Rbsml_bL25/Gln-tRNA_synth_N"/>
</dbReference>
<dbReference type="CDD" id="cd00862">
    <property type="entry name" value="ProRS_anticodon_zinc"/>
    <property type="match status" value="1"/>
</dbReference>
<dbReference type="InterPro" id="IPR045864">
    <property type="entry name" value="aa-tRNA-synth_II/BPL/LPL"/>
</dbReference>
<dbReference type="SUPFAM" id="SSF52954">
    <property type="entry name" value="Class II aaRS ABD-related"/>
    <property type="match status" value="1"/>
</dbReference>
<evidence type="ECO:0000313" key="23">
    <source>
        <dbReference type="EMBL" id="MXQ82012.1"/>
    </source>
</evidence>
<dbReference type="FunFam" id="3.40.50.620:FF:000070">
    <property type="entry name" value="Bifunctional glutamate/proline--tRNA ligase"/>
    <property type="match status" value="1"/>
</dbReference>
<protein>
    <recommendedName>
        <fullName evidence="18">Bifunctional glutamate/proline--tRNA ligase</fullName>
        <ecNumber evidence="2">6.1.1.15</ecNumber>
        <ecNumber evidence="3">6.1.1.17</ecNumber>
    </recommendedName>
    <alternativeName>
        <fullName evidence="19">Bifunctional aminoacyl-tRNA synthetase</fullName>
    </alternativeName>
</protein>
<dbReference type="HAMAP" id="MF_01571">
    <property type="entry name" value="Pro_tRNA_synth_type3"/>
    <property type="match status" value="1"/>
</dbReference>
<dbReference type="FunFam" id="3.90.800.10:FF:000001">
    <property type="entry name" value="Glutamine--tRNA ligase"/>
    <property type="match status" value="1"/>
</dbReference>
<dbReference type="InterPro" id="IPR016061">
    <property type="entry name" value="Pro-tRNA_ligase_II_C"/>
</dbReference>
<comment type="similarity">
    <text evidence="1">In the C-terminal section; belongs to the class-II aminoacyl-tRNA synthetase family.</text>
</comment>
<dbReference type="InterPro" id="IPR001412">
    <property type="entry name" value="aa-tRNA-synth_I_CS"/>
</dbReference>
<keyword evidence="5" id="KW-0436">Ligase</keyword>
<evidence type="ECO:0000256" key="3">
    <source>
        <dbReference type="ARBA" id="ARBA00012835"/>
    </source>
</evidence>
<evidence type="ECO:0000259" key="21">
    <source>
        <dbReference type="PROSITE" id="PS50862"/>
    </source>
</evidence>
<dbReference type="InterPro" id="IPR004526">
    <property type="entry name" value="Glu-tRNA-synth_arc/euk"/>
</dbReference>
<dbReference type="SUPFAM" id="SSF47616">
    <property type="entry name" value="GST C-terminal domain-like"/>
    <property type="match status" value="1"/>
</dbReference>
<dbReference type="SUPFAM" id="SSF47060">
    <property type="entry name" value="S15/NS1 RNA-binding domain"/>
    <property type="match status" value="3"/>
</dbReference>
<dbReference type="Pfam" id="PF03950">
    <property type="entry name" value="tRNA-synt_1c_C"/>
    <property type="match status" value="1"/>
</dbReference>
<sequence>MATLCLTVNSGDPPLGALLAVEHVKDNVSISVEEGKENILHVSENVVFTDINSILRYLARIATAAGLYGSNLLEHTEIDHWLEFSATKLSSCDLFTSAVNELNHCLSLRTYLVGNSLSLADLCVWATLKASCKNSSSSAVRGGWSCLAARSSSLAFGTVLVPHRLCWHLSCLSHGLTPVALSLVAQYVGNAAWQEQLGQNKAPVHVKRWFGFLEAQQAFQSVGTKWNVSATKAKVVPEKKQDVGKFVELPGAEMGKVTVRFPPEASGYLHIGHAKAALLNQHYQVNFKGKLIMRFDDTNPEKEKEDFEKVILEDVAMLHIKPDQFTYTSDHFETIMKYAEKLIQEGKAYVDDTPAEQMKVEREQRIESKHRENSVEKNLQMWEEMKKGSQFGQSCCLRAKIDMSSNNGCMRDPTLYRCKIQPHPRTGNKYNVYPTYDFACPIVDSIEGVTHALRTTEYHDRDEQFYWIIEALGIRKPFIWEYSRLNLNNTVLSKRKLTWFVNEGLVDGWDDPRFPTVRGVLRRGMTVEGLKQFIAAQGSSRSVVNMEWDKIWAFNKKVHVIDPVAPRYVALLKKEVVPVNIPEAQEEMKEVAKHPKNPDVGLKPVWYSSKVFIEGADAETLSEGEMVTFINWGNINITKIHKSAEGKIVSLDAKLNLENKDYKKTTKITWLAETEHALPVPAICVTYEHLITKPVLGKDEDFKQYVNKNSKASTPLKTRSAPSLSTCATSEDSLVLYNRVAAQGDVVRELKAKKATKEDIDAAVKQLLALKAEYKEKTGQEYKPGNPPAAVGQNISSKSSSNIVESKSLYDEVAAQGEVVRKLKAEKAPKAKVNEAVECLLSLKAQYKEKTGKEYVPGQPPSSQSSDSSPPRSSEPSGPETPEAKLLFDKVASQGEVVRKLKAEKASKDQVDTAVQELLQLKAQYKSLTGVEYKPVSATGAEEKDKKKKEKENKSEKQNKPQKQNDSQKKDSFKTQGSGLSPNGAGEGQGPKKQTRLGLEARKEDSLADWYSQVITKSEMIEYYDVSGCYILRPWAYSIWESIKDFFDAEIKKLGVENCYFPMFVSQGALEKEKTHIADFAPEVAWVTRSGKTELAEPIAIRPTSETVMYPAYAKWVQSHRDLPVKLNQWCNVVRWEFKHPQPFLRTREFLWQEGHSAFATFEEAAEEVLQILDLYARVYEELLAIPVVKGRKTEKEKFAGGDYTTTVEAFISASGRAIQGATSHHLGQNFSKMFEIVFEDPKTAGEKQFAYQNSWGLTTRTIGVMTMVHGDNVGLVLPPRVACVQVVVIPCGITNALSEEDRDALLAKCSDYQRRLLSVNIRVRVDLRDNYSPGWKFNHWELKGVPIRLEVGPRDMKNCQFVAVRRDTGEKLTIAENEAETKLHAILEDIHINLFTRASEDLKTHMVVANTMEDFQKELDSGKIAQIPFCGEIDCEDWIKKTTARDQDLEPGAPSMGAKSLCIPFKPLCELPPGAKCVCGKNPAKYYTLFGRSY</sequence>
<dbReference type="SUPFAM" id="SSF64586">
    <property type="entry name" value="C-terminal domain of ProRS"/>
    <property type="match status" value="1"/>
</dbReference>